<dbReference type="AlphaFoldDB" id="A0A9X4MJT0"/>
<proteinExistence type="predicted"/>
<evidence type="ECO:0000256" key="4">
    <source>
        <dbReference type="ARBA" id="ARBA00022679"/>
    </source>
</evidence>
<dbReference type="GO" id="GO:0000155">
    <property type="term" value="F:phosphorelay sensor kinase activity"/>
    <property type="evidence" value="ECO:0007669"/>
    <property type="project" value="InterPro"/>
</dbReference>
<comment type="catalytic activity">
    <reaction evidence="1">
        <text>ATP + protein L-histidine = ADP + protein N-phospho-L-histidine.</text>
        <dbReference type="EC" id="2.7.13.3"/>
    </reaction>
</comment>
<keyword evidence="10" id="KW-0812">Transmembrane</keyword>
<organism evidence="12 13">
    <name type="scientific">Thiovibrio frasassiensis</name>
    <dbReference type="NCBI Taxonomy" id="2984131"/>
    <lineage>
        <taxon>Bacteria</taxon>
        <taxon>Pseudomonadati</taxon>
        <taxon>Thermodesulfobacteriota</taxon>
        <taxon>Desulfobulbia</taxon>
        <taxon>Desulfobulbales</taxon>
        <taxon>Thiovibrionaceae</taxon>
        <taxon>Thiovibrio</taxon>
    </lineage>
</organism>
<dbReference type="PRINTS" id="PR00344">
    <property type="entry name" value="BCTRLSENSOR"/>
</dbReference>
<evidence type="ECO:0000256" key="7">
    <source>
        <dbReference type="ARBA" id="ARBA00022840"/>
    </source>
</evidence>
<dbReference type="PANTHER" id="PTHR43065">
    <property type="entry name" value="SENSOR HISTIDINE KINASE"/>
    <property type="match status" value="1"/>
</dbReference>
<keyword evidence="10" id="KW-1133">Transmembrane helix</keyword>
<dbReference type="PROSITE" id="PS50109">
    <property type="entry name" value="HIS_KIN"/>
    <property type="match status" value="1"/>
</dbReference>
<dbReference type="InterPro" id="IPR005467">
    <property type="entry name" value="His_kinase_dom"/>
</dbReference>
<dbReference type="SUPFAM" id="SSF55874">
    <property type="entry name" value="ATPase domain of HSP90 chaperone/DNA topoisomerase II/histidine kinase"/>
    <property type="match status" value="1"/>
</dbReference>
<dbReference type="Gene3D" id="3.30.565.10">
    <property type="entry name" value="Histidine kinase-like ATPase, C-terminal domain"/>
    <property type="match status" value="1"/>
</dbReference>
<dbReference type="Proteomes" id="UP001154240">
    <property type="component" value="Unassembled WGS sequence"/>
</dbReference>
<name>A0A9X4MJT0_9BACT</name>
<evidence type="ECO:0000256" key="5">
    <source>
        <dbReference type="ARBA" id="ARBA00022741"/>
    </source>
</evidence>
<dbReference type="Gene3D" id="1.10.287.130">
    <property type="match status" value="1"/>
</dbReference>
<feature type="transmembrane region" description="Helical" evidence="10">
    <location>
        <begin position="175"/>
        <end position="195"/>
    </location>
</feature>
<reference evidence="12" key="1">
    <citation type="journal article" date="2022" name="bioRxiv">
        <title>Thiovibrio frasassiensisgen. nov., sp. nov., an autotrophic, elemental sulfur disproportionating bacterium isolated from sulfidic karst sediment, and proposal of Thiovibrionaceae fam. nov.</title>
        <authorList>
            <person name="Aronson H."/>
            <person name="Thomas C."/>
            <person name="Bhattacharyya M."/>
            <person name="Eckstein S."/>
            <person name="Jensen S."/>
            <person name="Barco R."/>
            <person name="Macalady J."/>
            <person name="Amend J."/>
        </authorList>
    </citation>
    <scope>NUCLEOTIDE SEQUENCE</scope>
    <source>
        <strain evidence="12">RS19-109</strain>
    </source>
</reference>
<dbReference type="RefSeq" id="WP_307633797.1">
    <property type="nucleotide sequence ID" value="NZ_JAPHEH010000001.1"/>
</dbReference>
<evidence type="ECO:0000256" key="1">
    <source>
        <dbReference type="ARBA" id="ARBA00000085"/>
    </source>
</evidence>
<feature type="coiled-coil region" evidence="9">
    <location>
        <begin position="195"/>
        <end position="222"/>
    </location>
</feature>
<evidence type="ECO:0000256" key="9">
    <source>
        <dbReference type="SAM" id="Coils"/>
    </source>
</evidence>
<feature type="domain" description="Histidine kinase" evidence="11">
    <location>
        <begin position="231"/>
        <end position="443"/>
    </location>
</feature>
<dbReference type="InterPro" id="IPR004358">
    <property type="entry name" value="Sig_transdc_His_kin-like_C"/>
</dbReference>
<dbReference type="InterPro" id="IPR003661">
    <property type="entry name" value="HisK_dim/P_dom"/>
</dbReference>
<evidence type="ECO:0000256" key="6">
    <source>
        <dbReference type="ARBA" id="ARBA00022777"/>
    </source>
</evidence>
<evidence type="ECO:0000256" key="3">
    <source>
        <dbReference type="ARBA" id="ARBA00022553"/>
    </source>
</evidence>
<dbReference type="InterPro" id="IPR036890">
    <property type="entry name" value="HATPase_C_sf"/>
</dbReference>
<evidence type="ECO:0000313" key="12">
    <source>
        <dbReference type="EMBL" id="MDG4476833.1"/>
    </source>
</evidence>
<keyword evidence="3" id="KW-0597">Phosphoprotein</keyword>
<protein>
    <recommendedName>
        <fullName evidence="2">histidine kinase</fullName>
        <ecNumber evidence="2">2.7.13.3</ecNumber>
    </recommendedName>
</protein>
<evidence type="ECO:0000256" key="2">
    <source>
        <dbReference type="ARBA" id="ARBA00012438"/>
    </source>
</evidence>
<gene>
    <name evidence="12" type="ORF">OLX77_11775</name>
</gene>
<dbReference type="CDD" id="cd00082">
    <property type="entry name" value="HisKA"/>
    <property type="match status" value="1"/>
</dbReference>
<evidence type="ECO:0000256" key="8">
    <source>
        <dbReference type="ARBA" id="ARBA00023012"/>
    </source>
</evidence>
<dbReference type="Pfam" id="PF02518">
    <property type="entry name" value="HATPase_c"/>
    <property type="match status" value="1"/>
</dbReference>
<keyword evidence="6" id="KW-0418">Kinase</keyword>
<dbReference type="EMBL" id="JAPHEH010000001">
    <property type="protein sequence ID" value="MDG4476833.1"/>
    <property type="molecule type" value="Genomic_DNA"/>
</dbReference>
<accession>A0A9X4MJT0</accession>
<keyword evidence="10" id="KW-0472">Membrane</keyword>
<keyword evidence="7 12" id="KW-0067">ATP-binding</keyword>
<keyword evidence="9" id="KW-0175">Coiled coil</keyword>
<dbReference type="GO" id="GO:0005524">
    <property type="term" value="F:ATP binding"/>
    <property type="evidence" value="ECO:0007669"/>
    <property type="project" value="UniProtKB-KW"/>
</dbReference>
<evidence type="ECO:0000259" key="11">
    <source>
        <dbReference type="PROSITE" id="PS50109"/>
    </source>
</evidence>
<reference evidence="12" key="2">
    <citation type="submission" date="2022-10" db="EMBL/GenBank/DDBJ databases">
        <authorList>
            <person name="Aronson H.S."/>
        </authorList>
    </citation>
    <scope>NUCLEOTIDE SEQUENCE</scope>
    <source>
        <strain evidence="12">RS19-109</strain>
    </source>
</reference>
<dbReference type="PANTHER" id="PTHR43065:SF46">
    <property type="entry name" value="C4-DICARBOXYLATE TRANSPORT SENSOR PROTEIN DCTB"/>
    <property type="match status" value="1"/>
</dbReference>
<feature type="transmembrane region" description="Helical" evidence="10">
    <location>
        <begin position="82"/>
        <end position="103"/>
    </location>
</feature>
<keyword evidence="4" id="KW-0808">Transferase</keyword>
<feature type="transmembrane region" description="Helical" evidence="10">
    <location>
        <begin position="30"/>
        <end position="49"/>
    </location>
</feature>
<evidence type="ECO:0000256" key="10">
    <source>
        <dbReference type="SAM" id="Phobius"/>
    </source>
</evidence>
<feature type="transmembrane region" description="Helical" evidence="10">
    <location>
        <begin position="109"/>
        <end position="127"/>
    </location>
</feature>
<dbReference type="SMART" id="SM00387">
    <property type="entry name" value="HATPase_c"/>
    <property type="match status" value="1"/>
</dbReference>
<dbReference type="InterPro" id="IPR003594">
    <property type="entry name" value="HATPase_dom"/>
</dbReference>
<keyword evidence="8" id="KW-0902">Two-component regulatory system</keyword>
<dbReference type="EC" id="2.7.13.3" evidence="2"/>
<keyword evidence="13" id="KW-1185">Reference proteome</keyword>
<evidence type="ECO:0000313" key="13">
    <source>
        <dbReference type="Proteomes" id="UP001154240"/>
    </source>
</evidence>
<feature type="transmembrane region" description="Helical" evidence="10">
    <location>
        <begin position="55"/>
        <end position="75"/>
    </location>
</feature>
<keyword evidence="5" id="KW-0547">Nucleotide-binding</keyword>
<comment type="caution">
    <text evidence="12">The sequence shown here is derived from an EMBL/GenBank/DDBJ whole genome shotgun (WGS) entry which is preliminary data.</text>
</comment>
<sequence>MHCAHQNSNFSGEAKNDTSARIAFAWLLHLRWGAVAAQVLLVLIALFFLKITLPYRIIFSILAFEVLSNLLFSFLKRKETAIAAPIFALVMFLDISLLTGLIYYSGGPMNPFTFLYLVHITLGAILLPPGWSWGLAFFTSGCYASLFFLPAEGSQQQACHPAPGMPASLGDPLKIHLQGMWVAFTVTAFFIVFFVSRIQEALARHQKTLTDLQEEKTKSERMASLATLSAGAAHEFSTPLSTIAVAAGEMFHTLKNKNLTEQCPELLADVTLIREQVSRCKDILFHLAADAGDQMGEAFTDFSLDALMENLRNSFSEPIKNQVHYTNRTQGLLVRMPLRTLRRIVRGLIKNALDAAPNAPVLVECRQDATRLYIEVTDNGSGMAPDIAARATEPFFTTKEPGKGLGLGLFLAKTIAERFGGGLTLISEPGKGSTVTIFFALQQIKTGTPEVFHG</sequence>